<sequence length="67" mass="7897">LILHWRETVPARKPRPDESLEVCYRPEPRQRHSQLFQPQGLGHGHVPVQSEEDTWHRFEESHFSSAG</sequence>
<gene>
    <name evidence="2" type="ORF">M9458_018938</name>
</gene>
<proteinExistence type="predicted"/>
<feature type="region of interest" description="Disordered" evidence="1">
    <location>
        <begin position="37"/>
        <end position="67"/>
    </location>
</feature>
<reference evidence="2 3" key="1">
    <citation type="submission" date="2024-05" db="EMBL/GenBank/DDBJ databases">
        <title>Genome sequencing and assembly of Indian major carp, Cirrhinus mrigala (Hamilton, 1822).</title>
        <authorList>
            <person name="Mohindra V."/>
            <person name="Chowdhury L.M."/>
            <person name="Lal K."/>
            <person name="Jena J.K."/>
        </authorList>
    </citation>
    <scope>NUCLEOTIDE SEQUENCE [LARGE SCALE GENOMIC DNA]</scope>
    <source>
        <strain evidence="2">CM1030</strain>
        <tissue evidence="2">Blood</tissue>
    </source>
</reference>
<name>A0ABD0QM03_CIRMR</name>
<evidence type="ECO:0000256" key="1">
    <source>
        <dbReference type="SAM" id="MobiDB-lite"/>
    </source>
</evidence>
<keyword evidence="3" id="KW-1185">Reference proteome</keyword>
<protein>
    <submittedName>
        <fullName evidence="2">Uncharacterized protein</fullName>
    </submittedName>
</protein>
<evidence type="ECO:0000313" key="3">
    <source>
        <dbReference type="Proteomes" id="UP001529510"/>
    </source>
</evidence>
<dbReference type="Proteomes" id="UP001529510">
    <property type="component" value="Unassembled WGS sequence"/>
</dbReference>
<feature type="non-terminal residue" evidence="2">
    <location>
        <position position="1"/>
    </location>
</feature>
<dbReference type="AlphaFoldDB" id="A0ABD0QM03"/>
<dbReference type="EMBL" id="JAMKFB020000008">
    <property type="protein sequence ID" value="KAL0187268.1"/>
    <property type="molecule type" value="Genomic_DNA"/>
</dbReference>
<organism evidence="2 3">
    <name type="scientific">Cirrhinus mrigala</name>
    <name type="common">Mrigala</name>
    <dbReference type="NCBI Taxonomy" id="683832"/>
    <lineage>
        <taxon>Eukaryota</taxon>
        <taxon>Metazoa</taxon>
        <taxon>Chordata</taxon>
        <taxon>Craniata</taxon>
        <taxon>Vertebrata</taxon>
        <taxon>Euteleostomi</taxon>
        <taxon>Actinopterygii</taxon>
        <taxon>Neopterygii</taxon>
        <taxon>Teleostei</taxon>
        <taxon>Ostariophysi</taxon>
        <taxon>Cypriniformes</taxon>
        <taxon>Cyprinidae</taxon>
        <taxon>Labeoninae</taxon>
        <taxon>Labeonini</taxon>
        <taxon>Cirrhinus</taxon>
    </lineage>
</organism>
<accession>A0ABD0QM03</accession>
<feature type="compositionally biased region" description="Basic and acidic residues" evidence="1">
    <location>
        <begin position="53"/>
        <end position="67"/>
    </location>
</feature>
<comment type="caution">
    <text evidence="2">The sequence shown here is derived from an EMBL/GenBank/DDBJ whole genome shotgun (WGS) entry which is preliminary data.</text>
</comment>
<feature type="non-terminal residue" evidence="2">
    <location>
        <position position="67"/>
    </location>
</feature>
<evidence type="ECO:0000313" key="2">
    <source>
        <dbReference type="EMBL" id="KAL0187268.1"/>
    </source>
</evidence>